<dbReference type="Proteomes" id="UP001333110">
    <property type="component" value="Unassembled WGS sequence"/>
</dbReference>
<accession>A0AAN7S6N2</accession>
<name>A0AAN7S6N2_MYCAM</name>
<evidence type="ECO:0000256" key="1">
    <source>
        <dbReference type="SAM" id="SignalP"/>
    </source>
</evidence>
<protein>
    <submittedName>
        <fullName evidence="2">Uncharacterized protein</fullName>
    </submittedName>
</protein>
<evidence type="ECO:0000313" key="2">
    <source>
        <dbReference type="EMBL" id="KAK4830147.1"/>
    </source>
</evidence>
<evidence type="ECO:0000313" key="3">
    <source>
        <dbReference type="Proteomes" id="UP001333110"/>
    </source>
</evidence>
<feature type="chain" id="PRO_5042830023" evidence="1">
    <location>
        <begin position="26"/>
        <end position="137"/>
    </location>
</feature>
<feature type="signal peptide" evidence="1">
    <location>
        <begin position="1"/>
        <end position="25"/>
    </location>
</feature>
<gene>
    <name evidence="2" type="ORF">QYF61_008635</name>
</gene>
<keyword evidence="1" id="KW-0732">Signal</keyword>
<sequence>MISKRRIRLAFWAASAHCWVMLSFSSTNIPKSFSSGLLSIHSPPSFGLPRPRCRTFVFVLWIAPTQVQDLALGLAELHEVHTGPPLKPVTVTLDGIPSLQCVDHTTQLGVIGKLAEGALKPTVHVANKDVKQCWSQY</sequence>
<organism evidence="2 3">
    <name type="scientific">Mycteria americana</name>
    <name type="common">Wood stork</name>
    <dbReference type="NCBI Taxonomy" id="33587"/>
    <lineage>
        <taxon>Eukaryota</taxon>
        <taxon>Metazoa</taxon>
        <taxon>Chordata</taxon>
        <taxon>Craniata</taxon>
        <taxon>Vertebrata</taxon>
        <taxon>Euteleostomi</taxon>
        <taxon>Archelosauria</taxon>
        <taxon>Archosauria</taxon>
        <taxon>Dinosauria</taxon>
        <taxon>Saurischia</taxon>
        <taxon>Theropoda</taxon>
        <taxon>Coelurosauria</taxon>
        <taxon>Aves</taxon>
        <taxon>Neognathae</taxon>
        <taxon>Neoaves</taxon>
        <taxon>Aequornithes</taxon>
        <taxon>Ciconiiformes</taxon>
        <taxon>Ciconiidae</taxon>
        <taxon>Mycteria</taxon>
    </lineage>
</organism>
<comment type="caution">
    <text evidence="2">The sequence shown here is derived from an EMBL/GenBank/DDBJ whole genome shotgun (WGS) entry which is preliminary data.</text>
</comment>
<dbReference type="AlphaFoldDB" id="A0AAN7S6N2"/>
<proteinExistence type="predicted"/>
<reference evidence="2 3" key="1">
    <citation type="journal article" date="2023" name="J. Hered.">
        <title>Chromosome-level genome of the wood stork (Mycteria americana) provides insight into avian chromosome evolution.</title>
        <authorList>
            <person name="Flamio R. Jr."/>
            <person name="Ramstad K.M."/>
        </authorList>
    </citation>
    <scope>NUCLEOTIDE SEQUENCE [LARGE SCALE GENOMIC DNA]</scope>
    <source>
        <strain evidence="2">JAX WOST 10</strain>
    </source>
</reference>
<keyword evidence="3" id="KW-1185">Reference proteome</keyword>
<dbReference type="EMBL" id="JAUNZN010000001">
    <property type="protein sequence ID" value="KAK4830147.1"/>
    <property type="molecule type" value="Genomic_DNA"/>
</dbReference>